<evidence type="ECO:0000313" key="8">
    <source>
        <dbReference type="Proteomes" id="UP000218272"/>
    </source>
</evidence>
<dbReference type="InterPro" id="IPR009057">
    <property type="entry name" value="Homeodomain-like_sf"/>
</dbReference>
<keyword evidence="1" id="KW-0805">Transcription regulation</keyword>
<dbReference type="SUPFAM" id="SSF48498">
    <property type="entry name" value="Tetracyclin repressor-like, C-terminal domain"/>
    <property type="match status" value="1"/>
</dbReference>
<dbReference type="EMBL" id="AP017655">
    <property type="protein sequence ID" value="BAV64410.1"/>
    <property type="molecule type" value="Genomic_DNA"/>
</dbReference>
<evidence type="ECO:0000259" key="6">
    <source>
        <dbReference type="PROSITE" id="PS50977"/>
    </source>
</evidence>
<gene>
    <name evidence="7" type="ORF">SCLO_1013700</name>
</gene>
<evidence type="ECO:0000256" key="5">
    <source>
        <dbReference type="SAM" id="MobiDB-lite"/>
    </source>
</evidence>
<evidence type="ECO:0000256" key="3">
    <source>
        <dbReference type="ARBA" id="ARBA00023163"/>
    </source>
</evidence>
<protein>
    <submittedName>
        <fullName evidence="7">TetR-family transcriptional regulator</fullName>
    </submittedName>
</protein>
<keyword evidence="3" id="KW-0804">Transcription</keyword>
<dbReference type="GO" id="GO:0000976">
    <property type="term" value="F:transcription cis-regulatory region binding"/>
    <property type="evidence" value="ECO:0007669"/>
    <property type="project" value="TreeGrafter"/>
</dbReference>
<dbReference type="Proteomes" id="UP000218272">
    <property type="component" value="Chromosome SCLO_1"/>
</dbReference>
<accession>A0A1E1F1P2</accession>
<organism evidence="7 8">
    <name type="scientific">Sphingobium cloacae</name>
    <dbReference type="NCBI Taxonomy" id="120107"/>
    <lineage>
        <taxon>Bacteria</taxon>
        <taxon>Pseudomonadati</taxon>
        <taxon>Pseudomonadota</taxon>
        <taxon>Alphaproteobacteria</taxon>
        <taxon>Sphingomonadales</taxon>
        <taxon>Sphingomonadaceae</taxon>
        <taxon>Sphingobium</taxon>
    </lineage>
</organism>
<feature type="compositionally biased region" description="Basic and acidic residues" evidence="5">
    <location>
        <begin position="1"/>
        <end position="15"/>
    </location>
</feature>
<dbReference type="PANTHER" id="PTHR30055:SF234">
    <property type="entry name" value="HTH-TYPE TRANSCRIPTIONAL REGULATOR BETI"/>
    <property type="match status" value="1"/>
</dbReference>
<dbReference type="InterPro" id="IPR041490">
    <property type="entry name" value="KstR2_TetR_C"/>
</dbReference>
<dbReference type="InterPro" id="IPR001647">
    <property type="entry name" value="HTH_TetR"/>
</dbReference>
<dbReference type="PRINTS" id="PR00455">
    <property type="entry name" value="HTHTETR"/>
</dbReference>
<dbReference type="SUPFAM" id="SSF46689">
    <property type="entry name" value="Homeodomain-like"/>
    <property type="match status" value="1"/>
</dbReference>
<sequence length="203" mass="23287">MERLVRGAHLKDRKGMRNAGGNPRERRRQILEIAAQMFARKGYRGTSMRDIGEKAGVLGGSLYHHIKSKDALFVELHNGALDVAADRIAQAIAGKREPWDRLEAACEALLEIQLDPDSLTLPMMNDFREVPEPIRQELIDRRDRFEDMFRAMVDELPLPASFDRSLYRNLLLSLLNAAGDWYRPGRRTPREIGRQIAAIFRHE</sequence>
<dbReference type="PANTHER" id="PTHR30055">
    <property type="entry name" value="HTH-TYPE TRANSCRIPTIONAL REGULATOR RUTR"/>
    <property type="match status" value="1"/>
</dbReference>
<reference evidence="7 8" key="1">
    <citation type="submission" date="2016-10" db="EMBL/GenBank/DDBJ databases">
        <title>Complete Genome Sequence of the Nonylphenol-Degrading Bacterium Sphingobium cloacae JCM 10874T.</title>
        <authorList>
            <person name="Ootsuka M."/>
            <person name="Nishizawa T."/>
            <person name="Ohta H."/>
        </authorList>
    </citation>
    <scope>NUCLEOTIDE SEQUENCE [LARGE SCALE GENOMIC DNA]</scope>
    <source>
        <strain evidence="7 8">JCM 10874</strain>
    </source>
</reference>
<dbReference type="Gene3D" id="1.10.357.10">
    <property type="entry name" value="Tetracycline Repressor, domain 2"/>
    <property type="match status" value="1"/>
</dbReference>
<dbReference type="Pfam" id="PF17932">
    <property type="entry name" value="TetR_C_24"/>
    <property type="match status" value="1"/>
</dbReference>
<feature type="domain" description="HTH tetR-type" evidence="6">
    <location>
        <begin position="24"/>
        <end position="84"/>
    </location>
</feature>
<feature type="DNA-binding region" description="H-T-H motif" evidence="4">
    <location>
        <begin position="47"/>
        <end position="66"/>
    </location>
</feature>
<keyword evidence="8" id="KW-1185">Reference proteome</keyword>
<evidence type="ECO:0000313" key="7">
    <source>
        <dbReference type="EMBL" id="BAV64410.1"/>
    </source>
</evidence>
<dbReference type="PROSITE" id="PS50977">
    <property type="entry name" value="HTH_TETR_2"/>
    <property type="match status" value="1"/>
</dbReference>
<name>A0A1E1F1P2_9SPHN</name>
<dbReference type="Pfam" id="PF00440">
    <property type="entry name" value="TetR_N"/>
    <property type="match status" value="1"/>
</dbReference>
<dbReference type="Gene3D" id="1.10.10.60">
    <property type="entry name" value="Homeodomain-like"/>
    <property type="match status" value="1"/>
</dbReference>
<dbReference type="InterPro" id="IPR036271">
    <property type="entry name" value="Tet_transcr_reg_TetR-rel_C_sf"/>
</dbReference>
<evidence type="ECO:0000256" key="2">
    <source>
        <dbReference type="ARBA" id="ARBA00023125"/>
    </source>
</evidence>
<proteinExistence type="predicted"/>
<dbReference type="InterPro" id="IPR050109">
    <property type="entry name" value="HTH-type_TetR-like_transc_reg"/>
</dbReference>
<feature type="region of interest" description="Disordered" evidence="5">
    <location>
        <begin position="1"/>
        <end position="25"/>
    </location>
</feature>
<dbReference type="AlphaFoldDB" id="A0A1E1F1P2"/>
<dbReference type="KEGG" id="sclo:SCLO_1013700"/>
<dbReference type="GO" id="GO:0003700">
    <property type="term" value="F:DNA-binding transcription factor activity"/>
    <property type="evidence" value="ECO:0007669"/>
    <property type="project" value="TreeGrafter"/>
</dbReference>
<keyword evidence="2 4" id="KW-0238">DNA-binding</keyword>
<evidence type="ECO:0000256" key="1">
    <source>
        <dbReference type="ARBA" id="ARBA00023015"/>
    </source>
</evidence>
<evidence type="ECO:0000256" key="4">
    <source>
        <dbReference type="PROSITE-ProRule" id="PRU00335"/>
    </source>
</evidence>